<evidence type="ECO:0000256" key="1">
    <source>
        <dbReference type="ARBA" id="ARBA00022679"/>
    </source>
</evidence>
<evidence type="ECO:0000259" key="4">
    <source>
        <dbReference type="PROSITE" id="PS50206"/>
    </source>
</evidence>
<dbReference type="InterPro" id="IPR001307">
    <property type="entry name" value="Thiosulphate_STrfase_CS"/>
</dbReference>
<protein>
    <recommendedName>
        <fullName evidence="3">Sulfurtransferase</fullName>
    </recommendedName>
</protein>
<dbReference type="PANTHER" id="PTHR11364">
    <property type="entry name" value="THIOSULFATE SULFERTANSFERASE"/>
    <property type="match status" value="1"/>
</dbReference>
<dbReference type="CDD" id="cd01449">
    <property type="entry name" value="TST_Repeat_2"/>
    <property type="match status" value="1"/>
</dbReference>
<evidence type="ECO:0000313" key="6">
    <source>
        <dbReference type="Proteomes" id="UP001310692"/>
    </source>
</evidence>
<dbReference type="InterPro" id="IPR001763">
    <property type="entry name" value="Rhodanese-like_dom"/>
</dbReference>
<keyword evidence="1 3" id="KW-0808">Transferase</keyword>
<feature type="domain" description="Rhodanese" evidence="4">
    <location>
        <begin position="17"/>
        <end position="129"/>
    </location>
</feature>
<proteinExistence type="predicted"/>
<sequence length="275" mass="29407">MSHDPLISANKAIALLENGTAQFIDATWTFEGGPQPKTDAVIPGAIPFDIDMVKDPTNPLPHMLPTPEDFAGHLARLGIDPSRPQVIYDRIGLFSAPRVWWMFRAMGIDTRILDGGMPAWLAAGRAQGITVHANNSARSPETAFRPALKADFESVNAAIDTGSAQIVDVRPATRFSGETPEPRAGLACGHMPGAISAPFTELINPDWTMKSLVELKDIFKGRGVDLARPIITSCGSGVTACITALALARLGIEAAVYDGSWVEWGSRPGARIERG</sequence>
<keyword evidence="2" id="KW-0677">Repeat</keyword>
<feature type="domain" description="Rhodanese" evidence="4">
    <location>
        <begin position="160"/>
        <end position="273"/>
    </location>
</feature>
<dbReference type="GO" id="GO:0016740">
    <property type="term" value="F:transferase activity"/>
    <property type="evidence" value="ECO:0007669"/>
    <property type="project" value="UniProtKB-KW"/>
</dbReference>
<dbReference type="SUPFAM" id="SSF52821">
    <property type="entry name" value="Rhodanese/Cell cycle control phosphatase"/>
    <property type="match status" value="2"/>
</dbReference>
<dbReference type="InterPro" id="IPR036873">
    <property type="entry name" value="Rhodanese-like_dom_sf"/>
</dbReference>
<dbReference type="Pfam" id="PF00581">
    <property type="entry name" value="Rhodanese"/>
    <property type="match status" value="2"/>
</dbReference>
<dbReference type="CDD" id="cd01448">
    <property type="entry name" value="TST_Repeat_1"/>
    <property type="match status" value="1"/>
</dbReference>
<evidence type="ECO:0000313" key="5">
    <source>
        <dbReference type="EMBL" id="MEE2566642.1"/>
    </source>
</evidence>
<dbReference type="Proteomes" id="UP001310692">
    <property type="component" value="Unassembled WGS sequence"/>
</dbReference>
<organism evidence="5 6">
    <name type="scientific">Hyphobacterium marinum</name>
    <dbReference type="NCBI Taxonomy" id="3116574"/>
    <lineage>
        <taxon>Bacteria</taxon>
        <taxon>Pseudomonadati</taxon>
        <taxon>Pseudomonadota</taxon>
        <taxon>Alphaproteobacteria</taxon>
        <taxon>Maricaulales</taxon>
        <taxon>Maricaulaceae</taxon>
        <taxon>Hyphobacterium</taxon>
    </lineage>
</organism>
<evidence type="ECO:0000256" key="3">
    <source>
        <dbReference type="RuleBase" id="RU000507"/>
    </source>
</evidence>
<reference evidence="5 6" key="1">
    <citation type="submission" date="2024-01" db="EMBL/GenBank/DDBJ databases">
        <title>Hyphobacterium bacterium isolated from marine sediment.</title>
        <authorList>
            <person name="Zhao S."/>
        </authorList>
    </citation>
    <scope>NUCLEOTIDE SEQUENCE [LARGE SCALE GENOMIC DNA]</scope>
    <source>
        <strain evidence="5 6">Y60-23</strain>
    </source>
</reference>
<accession>A0ABU7LZD3</accession>
<keyword evidence="6" id="KW-1185">Reference proteome</keyword>
<dbReference type="EMBL" id="JAZDRO010000003">
    <property type="protein sequence ID" value="MEE2566642.1"/>
    <property type="molecule type" value="Genomic_DNA"/>
</dbReference>
<dbReference type="InterPro" id="IPR045078">
    <property type="entry name" value="TST/MPST-like"/>
</dbReference>
<dbReference type="RefSeq" id="WP_330196193.1">
    <property type="nucleotide sequence ID" value="NZ_JAZDRO010000003.1"/>
</dbReference>
<comment type="caution">
    <text evidence="5">The sequence shown here is derived from an EMBL/GenBank/DDBJ whole genome shotgun (WGS) entry which is preliminary data.</text>
</comment>
<dbReference type="Gene3D" id="3.40.250.10">
    <property type="entry name" value="Rhodanese-like domain"/>
    <property type="match status" value="2"/>
</dbReference>
<dbReference type="PROSITE" id="PS00683">
    <property type="entry name" value="RHODANESE_2"/>
    <property type="match status" value="1"/>
</dbReference>
<dbReference type="PANTHER" id="PTHR11364:SF27">
    <property type="entry name" value="SULFURTRANSFERASE"/>
    <property type="match status" value="1"/>
</dbReference>
<gene>
    <name evidence="5" type="ORF">V0U35_08100</name>
</gene>
<dbReference type="PROSITE" id="PS50206">
    <property type="entry name" value="RHODANESE_3"/>
    <property type="match status" value="2"/>
</dbReference>
<dbReference type="SMART" id="SM00450">
    <property type="entry name" value="RHOD"/>
    <property type="match status" value="2"/>
</dbReference>
<name>A0ABU7LZD3_9PROT</name>
<evidence type="ECO:0000256" key="2">
    <source>
        <dbReference type="ARBA" id="ARBA00022737"/>
    </source>
</evidence>